<evidence type="ECO:0000313" key="2">
    <source>
        <dbReference type="EMBL" id="MBW0513664.1"/>
    </source>
</evidence>
<gene>
    <name evidence="2" type="ORF">O181_053379</name>
</gene>
<organism evidence="2 3">
    <name type="scientific">Austropuccinia psidii MF-1</name>
    <dbReference type="NCBI Taxonomy" id="1389203"/>
    <lineage>
        <taxon>Eukaryota</taxon>
        <taxon>Fungi</taxon>
        <taxon>Dikarya</taxon>
        <taxon>Basidiomycota</taxon>
        <taxon>Pucciniomycotina</taxon>
        <taxon>Pucciniomycetes</taxon>
        <taxon>Pucciniales</taxon>
        <taxon>Sphaerophragmiaceae</taxon>
        <taxon>Austropuccinia</taxon>
    </lineage>
</organism>
<comment type="caution">
    <text evidence="2">The sequence shown here is derived from an EMBL/GenBank/DDBJ whole genome shotgun (WGS) entry which is preliminary data.</text>
</comment>
<evidence type="ECO:0000256" key="1">
    <source>
        <dbReference type="SAM" id="MobiDB-lite"/>
    </source>
</evidence>
<name>A0A9Q3E2J4_9BASI</name>
<feature type="compositionally biased region" description="Polar residues" evidence="1">
    <location>
        <begin position="73"/>
        <end position="89"/>
    </location>
</feature>
<keyword evidence="3" id="KW-1185">Reference proteome</keyword>
<accession>A0A9Q3E2J4</accession>
<reference evidence="2" key="1">
    <citation type="submission" date="2021-03" db="EMBL/GenBank/DDBJ databases">
        <title>Draft genome sequence of rust myrtle Austropuccinia psidii MF-1, a brazilian biotype.</title>
        <authorList>
            <person name="Quecine M.C."/>
            <person name="Pachon D.M.R."/>
            <person name="Bonatelli M.L."/>
            <person name="Correr F.H."/>
            <person name="Franceschini L.M."/>
            <person name="Leite T.F."/>
            <person name="Margarido G.R.A."/>
            <person name="Almeida C.A."/>
            <person name="Ferrarezi J.A."/>
            <person name="Labate C.A."/>
        </authorList>
    </citation>
    <scope>NUCLEOTIDE SEQUENCE</scope>
    <source>
        <strain evidence="2">MF-1</strain>
    </source>
</reference>
<feature type="compositionally biased region" description="Basic and acidic residues" evidence="1">
    <location>
        <begin position="173"/>
        <end position="188"/>
    </location>
</feature>
<sequence length="223" mass="24718">SENVVRQENIEAASTATSIIPASTANSDYNSTVIITQNNQPEPISPELIHLDIRASYDPSSSSQKGYRRDYGRSQSATEGQGSVNGSQTDKLCYSEAENNVSTSNRADTATRSLSGHIKSQPESLQQCIAAQRVPYPCGSVEKLHEFLPDCEKSPGPSQHLQITQWMESIDGKEKNDDFNSRMEEKTTLHHPSMCQKQPHQPEAAIPRLKSSHKLRTRAKETH</sequence>
<evidence type="ECO:0000313" key="3">
    <source>
        <dbReference type="Proteomes" id="UP000765509"/>
    </source>
</evidence>
<proteinExistence type="predicted"/>
<feature type="region of interest" description="Disordered" evidence="1">
    <location>
        <begin position="57"/>
        <end position="89"/>
    </location>
</feature>
<feature type="non-terminal residue" evidence="2">
    <location>
        <position position="1"/>
    </location>
</feature>
<feature type="region of interest" description="Disordered" evidence="1">
    <location>
        <begin position="173"/>
        <end position="223"/>
    </location>
</feature>
<protein>
    <submittedName>
        <fullName evidence="2">Uncharacterized protein</fullName>
    </submittedName>
</protein>
<dbReference type="Proteomes" id="UP000765509">
    <property type="component" value="Unassembled WGS sequence"/>
</dbReference>
<dbReference type="AlphaFoldDB" id="A0A9Q3E2J4"/>
<dbReference type="EMBL" id="AVOT02023573">
    <property type="protein sequence ID" value="MBW0513664.1"/>
    <property type="molecule type" value="Genomic_DNA"/>
</dbReference>